<reference evidence="1 2" key="1">
    <citation type="journal article" date="2016" name="Nat. Commun.">
        <title>Thousands of microbial genomes shed light on interconnected biogeochemical processes in an aquifer system.</title>
        <authorList>
            <person name="Anantharaman K."/>
            <person name="Brown C.T."/>
            <person name="Hug L.A."/>
            <person name="Sharon I."/>
            <person name="Castelle C.J."/>
            <person name="Probst A.J."/>
            <person name="Thomas B.C."/>
            <person name="Singh A."/>
            <person name="Wilkins M.J."/>
            <person name="Karaoz U."/>
            <person name="Brodie E.L."/>
            <person name="Williams K.H."/>
            <person name="Hubbard S.S."/>
            <person name="Banfield J.F."/>
        </authorList>
    </citation>
    <scope>NUCLEOTIDE SEQUENCE [LARGE SCALE GENOMIC DNA]</scope>
</reference>
<organism evidence="1 2">
    <name type="scientific">Candidatus Buchananbacteria bacterium RIFCSPHIGHO2_01_FULL_39_8</name>
    <dbReference type="NCBI Taxonomy" id="1797533"/>
    <lineage>
        <taxon>Bacteria</taxon>
        <taxon>Candidatus Buchananiibacteriota</taxon>
    </lineage>
</organism>
<dbReference type="Proteomes" id="UP000176241">
    <property type="component" value="Unassembled WGS sequence"/>
</dbReference>
<proteinExistence type="predicted"/>
<dbReference type="AlphaFoldDB" id="A0A1G1XW07"/>
<name>A0A1G1XW07_9BACT</name>
<evidence type="ECO:0000313" key="2">
    <source>
        <dbReference type="Proteomes" id="UP000176241"/>
    </source>
</evidence>
<evidence type="ECO:0000313" key="1">
    <source>
        <dbReference type="EMBL" id="OGY44269.1"/>
    </source>
</evidence>
<dbReference type="EMBL" id="MHIC01000030">
    <property type="protein sequence ID" value="OGY44269.1"/>
    <property type="molecule type" value="Genomic_DNA"/>
</dbReference>
<accession>A0A1G1XW07</accession>
<sequence>MKYKYNVLLREVMPMVYHEPKQILIVHDGLFEKEQYNTFVDMLKEHLRDVEQPKEKPDDEPKKEAVVEVVESEEGAVAKAKEKHIDTVIFISVAMLNAARRLRSQFPRLTVLVLAGRSAEGEPYLIPKQLLNSAAIEQLIKVATL</sequence>
<comment type="caution">
    <text evidence="1">The sequence shown here is derived from an EMBL/GenBank/DDBJ whole genome shotgun (WGS) entry which is preliminary data.</text>
</comment>
<gene>
    <name evidence="1" type="ORF">A2731_03345</name>
</gene>
<protein>
    <submittedName>
        <fullName evidence="1">Uncharacterized protein</fullName>
    </submittedName>
</protein>